<evidence type="ECO:0000313" key="3">
    <source>
        <dbReference type="Proteomes" id="UP000004221"/>
    </source>
</evidence>
<accession>I4EJ56</accession>
<feature type="region of interest" description="Disordered" evidence="1">
    <location>
        <begin position="73"/>
        <end position="118"/>
    </location>
</feature>
<feature type="compositionally biased region" description="Acidic residues" evidence="1">
    <location>
        <begin position="109"/>
        <end position="118"/>
    </location>
</feature>
<name>I4EJ56_9BACT</name>
<evidence type="ECO:0000313" key="2">
    <source>
        <dbReference type="EMBL" id="CCF84718.1"/>
    </source>
</evidence>
<dbReference type="Proteomes" id="UP000004221">
    <property type="component" value="Unassembled WGS sequence"/>
</dbReference>
<proteinExistence type="predicted"/>
<organism evidence="2 3">
    <name type="scientific">Nitrolancea hollandica Lb</name>
    <dbReference type="NCBI Taxonomy" id="1129897"/>
    <lineage>
        <taxon>Bacteria</taxon>
        <taxon>Pseudomonadati</taxon>
        <taxon>Thermomicrobiota</taxon>
        <taxon>Thermomicrobia</taxon>
        <taxon>Sphaerobacterales</taxon>
        <taxon>Sphaerobacterineae</taxon>
        <taxon>Sphaerobacteraceae</taxon>
        <taxon>Nitrolancea</taxon>
    </lineage>
</organism>
<comment type="caution">
    <text evidence="2">The sequence shown here is derived from an EMBL/GenBank/DDBJ whole genome shotgun (WGS) entry which is preliminary data.</text>
</comment>
<protein>
    <submittedName>
        <fullName evidence="2">Uncharacterized protein</fullName>
    </submittedName>
</protein>
<evidence type="ECO:0000256" key="1">
    <source>
        <dbReference type="SAM" id="MobiDB-lite"/>
    </source>
</evidence>
<dbReference type="EMBL" id="CAGS01000316">
    <property type="protein sequence ID" value="CCF84718.1"/>
    <property type="molecule type" value="Genomic_DNA"/>
</dbReference>
<reference evidence="2 3" key="1">
    <citation type="journal article" date="2012" name="ISME J.">
        <title>Nitrification expanded: discovery, physiology and genomics of a nitrite-oxidizing bacterium from the phylum Chloroflexi.</title>
        <authorList>
            <person name="Sorokin D.Y."/>
            <person name="Lucker S."/>
            <person name="Vejmelkova D."/>
            <person name="Kostrikina N.A."/>
            <person name="Kleerebezem R."/>
            <person name="Rijpstra W.I."/>
            <person name="Damste J.S."/>
            <person name="Le Paslier D."/>
            <person name="Muyzer G."/>
            <person name="Wagner M."/>
            <person name="van Loosdrecht M.C."/>
            <person name="Daims H."/>
        </authorList>
    </citation>
    <scope>NUCLEOTIDE SEQUENCE [LARGE SCALE GENOMIC DNA]</scope>
    <source>
        <strain evidence="3">none</strain>
    </source>
</reference>
<keyword evidence="3" id="KW-1185">Reference proteome</keyword>
<sequence length="118" mass="12565">MMTDLSDERFIALVEQIRQDLGLASQLPRLEAAMVHDALAGRNVHEIANRHRVSEGYVWDLLGNVARAATGQPRSFESAGLGSDTDAGVTGGYGDTAFGSIGAEPPIVDLEEPEEGKT</sequence>
<gene>
    <name evidence="2" type="ORF">NITHO_3830007</name>
</gene>
<dbReference type="AlphaFoldDB" id="I4EJ56"/>